<organism evidence="2 3">
    <name type="scientific">Methanoregula boonei (strain DSM 21154 / JCM 14090 / 6A8)</name>
    <dbReference type="NCBI Taxonomy" id="456442"/>
    <lineage>
        <taxon>Archaea</taxon>
        <taxon>Methanobacteriati</taxon>
        <taxon>Methanobacteriota</taxon>
        <taxon>Stenosarchaea group</taxon>
        <taxon>Methanomicrobia</taxon>
        <taxon>Methanomicrobiales</taxon>
        <taxon>Methanoregulaceae</taxon>
        <taxon>Methanoregula</taxon>
    </lineage>
</organism>
<reference evidence="3" key="1">
    <citation type="journal article" date="2015" name="Microbiology">
        <title>Genome of Methanoregula boonei 6A8 reveals adaptations to oligotrophic peatland environments.</title>
        <authorList>
            <person name="Braeuer S."/>
            <person name="Cadillo-Quiroz H."/>
            <person name="Kyrpides N."/>
            <person name="Woyke T."/>
            <person name="Goodwin L."/>
            <person name="Detter C."/>
            <person name="Podell S."/>
            <person name="Yavitt J.B."/>
            <person name="Zinder S.H."/>
        </authorList>
    </citation>
    <scope>NUCLEOTIDE SEQUENCE [LARGE SCALE GENOMIC DNA]</scope>
    <source>
        <strain evidence="3">DSM 21154 / JCM 14090 / 6A8</strain>
    </source>
</reference>
<protein>
    <recommendedName>
        <fullName evidence="1">UPF0305 protein Mboo_2176</fullName>
    </recommendedName>
</protein>
<keyword evidence="3" id="KW-1185">Reference proteome</keyword>
<dbReference type="HOGENOM" id="CLU_089549_0_0_2"/>
<dbReference type="KEGG" id="mbn:Mboo_2176"/>
<dbReference type="OrthoDB" id="81482at2157"/>
<dbReference type="NCBIfam" id="NF002177">
    <property type="entry name" value="PRK01022.1-5"/>
    <property type="match status" value="1"/>
</dbReference>
<sequence>MTTLHQDTSPEEKAYIAQVARDLAAAGTKQDLGVHLARAAGEYTLADLQVIGGRLFAEVDALPEPYRSRVRPYFHEQIFGAHHRLLLMYRSGVFRQDQDPIRDRETFDKFCAMIPDGCFTWDEQAERTPFRYSPRHRLFYYLMAAFTMFVLDRPGHPVGMPFPGGFTVEERNGNCYCLIRDREKEVFFSICNFCPAKQNEGEYPRYSGKNTK</sequence>
<dbReference type="RefSeq" id="WP_012107748.1">
    <property type="nucleotide sequence ID" value="NC_009712.1"/>
</dbReference>
<evidence type="ECO:0000313" key="2">
    <source>
        <dbReference type="EMBL" id="ABS56690.1"/>
    </source>
</evidence>
<dbReference type="eggNOG" id="arCOG03215">
    <property type="taxonomic scope" value="Archaea"/>
</dbReference>
<dbReference type="AlphaFoldDB" id="A7IAC9"/>
<evidence type="ECO:0000256" key="1">
    <source>
        <dbReference type="HAMAP-Rule" id="MF_00763"/>
    </source>
</evidence>
<dbReference type="Pfam" id="PF09888">
    <property type="entry name" value="DUF2115"/>
    <property type="match status" value="1"/>
</dbReference>
<gene>
    <name evidence="2" type="ordered locus">Mboo_2176</name>
</gene>
<dbReference type="InterPro" id="IPR019215">
    <property type="entry name" value="DUF2115"/>
</dbReference>
<dbReference type="EMBL" id="CP000780">
    <property type="protein sequence ID" value="ABS56690.1"/>
    <property type="molecule type" value="Genomic_DNA"/>
</dbReference>
<dbReference type="GeneID" id="5412209"/>
<accession>A7IAC9</accession>
<name>A7IAC9_METB6</name>
<comment type="similarity">
    <text evidence="1">Belongs to the UPF0305 family.</text>
</comment>
<dbReference type="Proteomes" id="UP000002408">
    <property type="component" value="Chromosome"/>
</dbReference>
<dbReference type="HAMAP" id="MF_00763">
    <property type="entry name" value="UPF0305"/>
    <property type="match status" value="1"/>
</dbReference>
<proteinExistence type="inferred from homology"/>
<evidence type="ECO:0000313" key="3">
    <source>
        <dbReference type="Proteomes" id="UP000002408"/>
    </source>
</evidence>